<organism evidence="1">
    <name type="scientific">Zea mays</name>
    <name type="common">Maize</name>
    <dbReference type="NCBI Taxonomy" id="4577"/>
    <lineage>
        <taxon>Eukaryota</taxon>
        <taxon>Viridiplantae</taxon>
        <taxon>Streptophyta</taxon>
        <taxon>Embryophyta</taxon>
        <taxon>Tracheophyta</taxon>
        <taxon>Spermatophyta</taxon>
        <taxon>Magnoliopsida</taxon>
        <taxon>Liliopsida</taxon>
        <taxon>Poales</taxon>
        <taxon>Poaceae</taxon>
        <taxon>PACMAD clade</taxon>
        <taxon>Panicoideae</taxon>
        <taxon>Andropogonodae</taxon>
        <taxon>Andropogoneae</taxon>
        <taxon>Tripsacinae</taxon>
        <taxon>Zea</taxon>
    </lineage>
</organism>
<gene>
    <name evidence="1" type="ORF">ZEAMMB73_Zm00001d035429</name>
</gene>
<dbReference type="Pfam" id="PF00078">
    <property type="entry name" value="RVT_1"/>
    <property type="match status" value="1"/>
</dbReference>
<sequence>MWLKIAACVRRVASEVFGVSKGDKQEAKDTWWRNDEVQRAIKEKKECFKRLHLDKSATNAEGYKIAKRDAKRAVSVAKGQAFDDLYQRLGTRKGEKDIYRMARIHERKTRDINQIKCIKDGTDRLLVKDEEIKNRWREYFDKLFNGENVGPTLELDDSFDDSNRRSVRRFQEAEIEEALKRMKGGKAMGPDGIPIEVWRCLGARAIVWLTKLFNLIFRSNKMPKEWRRSILVPIFKNKGDVQSCTNYHGIKLMSHTMKLWERVIEHRLRRVTSVSQNQFGFMPGRSTIEAIFLIRQLMERYREQKKDLHMVFSDLEKAYDKVLRNVMWWALEKHKAPTKYITLIKDMYKDAMTFVRTCDGDTNDFPIKVGLHQGSALSPYLFALVMDEVTRDIQRDIPWCMLFADDVVLVDESRAGVNRKLELWRHTLESKGFRLSRIKTEYMICGFSVARHEDGDVSLDGQVVTKKDTFRYLGSMLQKDGDIDEDVRHRISADWLKWRQASGVLCDKRVPQKLKGKFYRTTICPSMLYGAECWPTKRRHVQQLSVAEMRMLRWFCGHTRRDRVQNKDIRDRVGVAPIEEKLIQHRLRWFGHVQRRPPEAPVRSGVLKRVDDVKRGRGRPKLTWDESVKRDLKE</sequence>
<dbReference type="PROSITE" id="PS50878">
    <property type="entry name" value="RT_POL"/>
    <property type="match status" value="1"/>
</dbReference>
<accession>A0A1D6LGC8</accession>
<dbReference type="InterPro" id="IPR043502">
    <property type="entry name" value="DNA/RNA_pol_sf"/>
</dbReference>
<dbReference type="AlphaFoldDB" id="A0A1D6LGC8"/>
<protein>
    <submittedName>
        <fullName evidence="1">Retrovirus-related Pol polyprotein LINE-1</fullName>
    </submittedName>
</protein>
<dbReference type="SUPFAM" id="SSF56672">
    <property type="entry name" value="DNA/RNA polymerases"/>
    <property type="match status" value="1"/>
</dbReference>
<dbReference type="CDD" id="cd01650">
    <property type="entry name" value="RT_nLTR_like"/>
    <property type="match status" value="1"/>
</dbReference>
<dbReference type="InParanoid" id="A0A1D6LGC8"/>
<dbReference type="InterPro" id="IPR000477">
    <property type="entry name" value="RT_dom"/>
</dbReference>
<dbReference type="EMBL" id="CM000782">
    <property type="protein sequence ID" value="AQK78972.1"/>
    <property type="molecule type" value="Genomic_DNA"/>
</dbReference>
<name>A0A1D6LGC8_MAIZE</name>
<reference evidence="1" key="1">
    <citation type="submission" date="2015-12" db="EMBL/GenBank/DDBJ databases">
        <title>Update maize B73 reference genome by single molecule sequencing technologies.</title>
        <authorList>
            <consortium name="Maize Genome Sequencing Project"/>
            <person name="Ware D."/>
        </authorList>
    </citation>
    <scope>NUCLEOTIDE SEQUENCE</scope>
    <source>
        <tissue evidence="1">Seedling</tissue>
    </source>
</reference>
<proteinExistence type="predicted"/>
<dbReference type="PANTHER" id="PTHR19446">
    <property type="entry name" value="REVERSE TRANSCRIPTASES"/>
    <property type="match status" value="1"/>
</dbReference>
<evidence type="ECO:0000313" key="1">
    <source>
        <dbReference type="EMBL" id="AQK78972.1"/>
    </source>
</evidence>
<dbReference type="Gene3D" id="3.30.70.270">
    <property type="match status" value="1"/>
</dbReference>
<dbReference type="InterPro" id="IPR043128">
    <property type="entry name" value="Rev_trsase/Diguanyl_cyclase"/>
</dbReference>